<evidence type="ECO:0000313" key="1">
    <source>
        <dbReference type="EMBL" id="KSU29286.1"/>
    </source>
</evidence>
<dbReference type="PATRIC" id="fig|1360.116.peg.2001"/>
<organism evidence="1 2">
    <name type="scientific">Lactococcus lactis subsp. lactis</name>
    <name type="common">Streptococcus lactis</name>
    <dbReference type="NCBI Taxonomy" id="1360"/>
    <lineage>
        <taxon>Bacteria</taxon>
        <taxon>Bacillati</taxon>
        <taxon>Bacillota</taxon>
        <taxon>Bacilli</taxon>
        <taxon>Lactobacillales</taxon>
        <taxon>Streptococcaceae</taxon>
        <taxon>Lactococcus</taxon>
    </lineage>
</organism>
<gene>
    <name evidence="1" type="ORF">N42_0526</name>
</gene>
<dbReference type="EMBL" id="LKLW01000029">
    <property type="protein sequence ID" value="KSU29286.1"/>
    <property type="molecule type" value="Genomic_DNA"/>
</dbReference>
<accession>A0A0V8ETR7</accession>
<reference evidence="2" key="1">
    <citation type="submission" date="2015-10" db="EMBL/GenBank/DDBJ databases">
        <title>Draft Genome Sequences of 11 Lactococcus lactis subspecies cremoris strains.</title>
        <authorList>
            <person name="Wels M."/>
            <person name="Backus L."/>
            <person name="Boekhorst J."/>
            <person name="Dijkstra A."/>
            <person name="Beerthuizen M."/>
            <person name="Kelly W."/>
            <person name="Siezen R."/>
            <person name="Bachmann H."/>
            <person name="Van Hijum S."/>
        </authorList>
    </citation>
    <scope>NUCLEOTIDE SEQUENCE [LARGE SCALE GENOMIC DNA]</scope>
    <source>
        <strain evidence="2">N42</strain>
    </source>
</reference>
<dbReference type="InterPro" id="IPR008972">
    <property type="entry name" value="Cupredoxin"/>
</dbReference>
<protein>
    <submittedName>
        <fullName evidence="1">Lead cadmium zinc and mercury transporting ATPase Copper-translocating P-type ATPase</fullName>
    </submittedName>
</protein>
<comment type="caution">
    <text evidence="1">The sequence shown here is derived from an EMBL/GenBank/DDBJ whole genome shotgun (WGS) entry which is preliminary data.</text>
</comment>
<dbReference type="Gene3D" id="2.60.40.420">
    <property type="entry name" value="Cupredoxins - blue copper proteins"/>
    <property type="match status" value="1"/>
</dbReference>
<dbReference type="AlphaFoldDB" id="A0A0V8ETR7"/>
<dbReference type="InterPro" id="IPR028096">
    <property type="entry name" value="EfeO_Cupredoxin"/>
</dbReference>
<dbReference type="SUPFAM" id="SSF49503">
    <property type="entry name" value="Cupredoxins"/>
    <property type="match status" value="1"/>
</dbReference>
<dbReference type="Proteomes" id="UP000052991">
    <property type="component" value="Unassembled WGS sequence"/>
</dbReference>
<name>A0A0V8ETR7_LACLL</name>
<evidence type="ECO:0000313" key="2">
    <source>
        <dbReference type="Proteomes" id="UP000052991"/>
    </source>
</evidence>
<dbReference type="Pfam" id="PF13473">
    <property type="entry name" value="Cupredoxin_1"/>
    <property type="match status" value="1"/>
</dbReference>
<sequence>MFGSKINNKVAVTVDGGYSPAKFKLKAGEPAEVTFTRTTDNGCTQQIIFNGELRDLPLNKPVTFVFKPTEKGDHEWTCGMKMAKGHYTVK</sequence>
<proteinExistence type="predicted"/>
<dbReference type="RefSeq" id="WP_017865332.1">
    <property type="nucleotide sequence ID" value="NZ_CP070263.2"/>
</dbReference>